<proteinExistence type="predicted"/>
<dbReference type="EMBL" id="JACYWE010000001">
    <property type="protein sequence ID" value="MBD8505062.1"/>
    <property type="molecule type" value="Genomic_DNA"/>
</dbReference>
<organism evidence="1 2">
    <name type="scientific">Lolliginicoccus lacisalsi</name>
    <dbReference type="NCBI Taxonomy" id="2742202"/>
    <lineage>
        <taxon>Bacteria</taxon>
        <taxon>Bacillati</taxon>
        <taxon>Actinomycetota</taxon>
        <taxon>Actinomycetes</taxon>
        <taxon>Mycobacteriales</taxon>
        <taxon>Hoyosellaceae</taxon>
        <taxon>Lolliginicoccus</taxon>
    </lineage>
</organism>
<sequence>MPVTILPAPVAAFPPLALAVRLLDDIHVFAEVLRKVLPQLDDLLAMGRDLATNLEKALPMLEELNGNMGGAIPHVGSLNGHLDTVVPLMALLDVRAGLSGLSSLTPIDGAFDRLGRVVDRLPGARMVDRLPGWRREAAATA</sequence>
<evidence type="ECO:0000313" key="1">
    <source>
        <dbReference type="EMBL" id="MBD8505062.1"/>
    </source>
</evidence>
<reference evidence="1" key="1">
    <citation type="submission" date="2020-09" db="EMBL/GenBank/DDBJ databases">
        <title>Hoyosella lacisalsi sp. nov., a halotolerant actinobacterium isolated from soil of Lake Gudzhirganskoe.</title>
        <authorList>
            <person name="Yang Q."/>
            <person name="Guo P.Y."/>
            <person name="Liu S.W."/>
            <person name="Li F.N."/>
            <person name="Sun C.H."/>
        </authorList>
    </citation>
    <scope>NUCLEOTIDE SEQUENCE</scope>
    <source>
        <strain evidence="1">G463</strain>
    </source>
</reference>
<keyword evidence="2" id="KW-1185">Reference proteome</keyword>
<comment type="caution">
    <text evidence="1">The sequence shown here is derived from an EMBL/GenBank/DDBJ whole genome shotgun (WGS) entry which is preliminary data.</text>
</comment>
<name>A0A927JAX1_9ACTN</name>
<dbReference type="Proteomes" id="UP000642993">
    <property type="component" value="Unassembled WGS sequence"/>
</dbReference>
<protein>
    <submittedName>
        <fullName evidence="1">Uncharacterized protein</fullName>
    </submittedName>
</protein>
<gene>
    <name evidence="1" type="ORF">HT102_00975</name>
</gene>
<dbReference type="AlphaFoldDB" id="A0A927JAX1"/>
<evidence type="ECO:0000313" key="2">
    <source>
        <dbReference type="Proteomes" id="UP000642993"/>
    </source>
</evidence>
<dbReference type="RefSeq" id="WP_192037542.1">
    <property type="nucleotide sequence ID" value="NZ_JACYWE010000001.1"/>
</dbReference>
<accession>A0A927JAX1</accession>